<dbReference type="PROSITE" id="PS00061">
    <property type="entry name" value="ADH_SHORT"/>
    <property type="match status" value="1"/>
</dbReference>
<dbReference type="GO" id="GO:0016491">
    <property type="term" value="F:oxidoreductase activity"/>
    <property type="evidence" value="ECO:0007669"/>
    <property type="project" value="UniProtKB-KW"/>
</dbReference>
<dbReference type="AlphaFoldDB" id="A0A5C1YIM4"/>
<dbReference type="PANTHER" id="PTHR43943">
    <property type="entry name" value="DEHYDROGENASE/REDUCTASE (SDR FAMILY) MEMBER 4"/>
    <property type="match status" value="1"/>
</dbReference>
<dbReference type="Gene3D" id="3.40.50.720">
    <property type="entry name" value="NAD(P)-binding Rossmann-like Domain"/>
    <property type="match status" value="1"/>
</dbReference>
<dbReference type="InterPro" id="IPR020904">
    <property type="entry name" value="Sc_DH/Rdtase_CS"/>
</dbReference>
<evidence type="ECO:0000313" key="3">
    <source>
        <dbReference type="EMBL" id="QEO14969.1"/>
    </source>
</evidence>
<comment type="similarity">
    <text evidence="1">Belongs to the short-chain dehydrogenases/reductases (SDR) family.</text>
</comment>
<evidence type="ECO:0000256" key="2">
    <source>
        <dbReference type="ARBA" id="ARBA00023002"/>
    </source>
</evidence>
<dbReference type="PRINTS" id="PR00080">
    <property type="entry name" value="SDRFAMILY"/>
</dbReference>
<organism evidence="3 4">
    <name type="scientific">Agromyces intestinalis</name>
    <dbReference type="NCBI Taxonomy" id="2592652"/>
    <lineage>
        <taxon>Bacteria</taxon>
        <taxon>Bacillati</taxon>
        <taxon>Actinomycetota</taxon>
        <taxon>Actinomycetes</taxon>
        <taxon>Micrococcales</taxon>
        <taxon>Microbacteriaceae</taxon>
        <taxon>Agromyces</taxon>
    </lineage>
</organism>
<gene>
    <name evidence="3" type="ORF">FLP10_11490</name>
</gene>
<dbReference type="Proteomes" id="UP000324678">
    <property type="component" value="Chromosome"/>
</dbReference>
<sequence length="265" mass="27311">MQRFEGRVALVTGGSRGIGFAIARRLVAEGASVVITGRKQDSLDAAVAELEAVLEAEQVAAGSGAGPRVSAIAGRADDPEHRAAAIAHAVATHGRLDHLVNNAGINPIWGPALDADPVVIRKILEVNVIAAFEWTRDAVRARAESSPGLRSIVNLSSISGVAAAPNIPFYGVSKAALINLTQQLAAELAPGVRVNAVAPAVVKTDFARALYEGREASVASEYPLARLGEPDDVAGPVAFLLSDDAAWITGQTLLIDGGASIRPIG</sequence>
<dbReference type="InterPro" id="IPR002347">
    <property type="entry name" value="SDR_fam"/>
</dbReference>
<dbReference type="SUPFAM" id="SSF51735">
    <property type="entry name" value="NAD(P)-binding Rossmann-fold domains"/>
    <property type="match status" value="1"/>
</dbReference>
<keyword evidence="2" id="KW-0560">Oxidoreductase</keyword>
<protein>
    <submittedName>
        <fullName evidence="3">SDR family oxidoreductase</fullName>
    </submittedName>
</protein>
<dbReference type="PRINTS" id="PR00081">
    <property type="entry name" value="GDHRDH"/>
</dbReference>
<dbReference type="FunFam" id="3.40.50.720:FF:000084">
    <property type="entry name" value="Short-chain dehydrogenase reductase"/>
    <property type="match status" value="1"/>
</dbReference>
<name>A0A5C1YIM4_9MICO</name>
<dbReference type="InterPro" id="IPR036291">
    <property type="entry name" value="NAD(P)-bd_dom_sf"/>
</dbReference>
<dbReference type="RefSeq" id="WP_149160988.1">
    <property type="nucleotide sequence ID" value="NZ_CP043505.1"/>
</dbReference>
<dbReference type="KEGG" id="ail:FLP10_11490"/>
<proteinExistence type="inferred from homology"/>
<reference evidence="3 4" key="1">
    <citation type="submission" date="2019-09" db="EMBL/GenBank/DDBJ databases">
        <title>Genome sequencing of strain KACC 19306.</title>
        <authorList>
            <person name="Heo J."/>
            <person name="Kim S.-J."/>
            <person name="Kim J.-S."/>
            <person name="Hong S.-B."/>
            <person name="Kwon S.-W."/>
        </authorList>
    </citation>
    <scope>NUCLEOTIDE SEQUENCE [LARGE SCALE GENOMIC DNA]</scope>
    <source>
        <strain evidence="3 4">KACC 19306</strain>
    </source>
</reference>
<evidence type="ECO:0000256" key="1">
    <source>
        <dbReference type="ARBA" id="ARBA00006484"/>
    </source>
</evidence>
<dbReference type="EMBL" id="CP043505">
    <property type="protein sequence ID" value="QEO14969.1"/>
    <property type="molecule type" value="Genomic_DNA"/>
</dbReference>
<accession>A0A5C1YIM4</accession>
<dbReference type="NCBIfam" id="NF005559">
    <property type="entry name" value="PRK07231.1"/>
    <property type="match status" value="1"/>
</dbReference>
<dbReference type="PANTHER" id="PTHR43943:SF2">
    <property type="entry name" value="DEHYDROGENASE_REDUCTASE 4"/>
    <property type="match status" value="1"/>
</dbReference>
<dbReference type="CDD" id="cd05233">
    <property type="entry name" value="SDR_c"/>
    <property type="match status" value="1"/>
</dbReference>
<dbReference type="Pfam" id="PF13561">
    <property type="entry name" value="adh_short_C2"/>
    <property type="match status" value="1"/>
</dbReference>
<keyword evidence="4" id="KW-1185">Reference proteome</keyword>
<evidence type="ECO:0000313" key="4">
    <source>
        <dbReference type="Proteomes" id="UP000324678"/>
    </source>
</evidence>
<dbReference type="OrthoDB" id="517007at2"/>